<reference evidence="7 8" key="1">
    <citation type="submission" date="2019-05" db="EMBL/GenBank/DDBJ databases">
        <title>Draft Whole-Genome sequence of the green sulfur bacterium Chlorobaculum thiosulfatiphilum DSM 249.</title>
        <authorList>
            <person name="Meyer T.E."/>
            <person name="Kyndt J.A."/>
        </authorList>
    </citation>
    <scope>NUCLEOTIDE SEQUENCE [LARGE SCALE GENOMIC DNA]</scope>
    <source>
        <strain evidence="7 8">DSM 249</strain>
    </source>
</reference>
<evidence type="ECO:0000256" key="4">
    <source>
        <dbReference type="ARBA" id="ARBA00022989"/>
    </source>
</evidence>
<evidence type="ECO:0000256" key="5">
    <source>
        <dbReference type="ARBA" id="ARBA00023136"/>
    </source>
</evidence>
<feature type="transmembrane region" description="Helical" evidence="6">
    <location>
        <begin position="192"/>
        <end position="209"/>
    </location>
</feature>
<evidence type="ECO:0000256" key="1">
    <source>
        <dbReference type="ARBA" id="ARBA00004651"/>
    </source>
</evidence>
<keyword evidence="3 6" id="KW-0812">Transmembrane</keyword>
<feature type="transmembrane region" description="Helical" evidence="6">
    <location>
        <begin position="255"/>
        <end position="277"/>
    </location>
</feature>
<evidence type="ECO:0000256" key="2">
    <source>
        <dbReference type="ARBA" id="ARBA00022475"/>
    </source>
</evidence>
<dbReference type="OrthoDB" id="9814270at2"/>
<feature type="transmembrane region" description="Helical" evidence="6">
    <location>
        <begin position="15"/>
        <end position="36"/>
    </location>
</feature>
<dbReference type="Proteomes" id="UP000308271">
    <property type="component" value="Unassembled WGS sequence"/>
</dbReference>
<dbReference type="InterPro" id="IPR022791">
    <property type="entry name" value="L-PG_synthase/AglD"/>
</dbReference>
<proteinExistence type="predicted"/>
<dbReference type="PANTHER" id="PTHR39087">
    <property type="entry name" value="UPF0104 MEMBRANE PROTEIN MJ1595"/>
    <property type="match status" value="1"/>
</dbReference>
<feature type="transmembrane region" description="Helical" evidence="6">
    <location>
        <begin position="99"/>
        <end position="116"/>
    </location>
</feature>
<sequence>MIVYRPFGMERRSKFIALIPGILLLAALVYVALNYGKLARFAQLVGNIDPFWIAVACLFQLATYFSLALVWHRAFAVYGIAYPLGLLFPLAFAKLFADQALPSAGISGIAFVINAFRQRSVSAPVGMGVMLLTLLSNYIAFAMVAAASFLALWLHHDFHRWTVIVAGLFFVFVVTVPGAILLLKKRGIENGLPLWLMRLPVIAGVVATFDDVPDDMLRKPGLFFEATLYQLAIFALDAATLWAMLFALGEPAGFAVPFAAFVVATIVATLSLIPLGLGSFELTCAGLLVSLGVKLETALTATLLLRGFTVWLPMIPGLLLTRRELR</sequence>
<dbReference type="AlphaFoldDB" id="A0A5C4S740"/>
<gene>
    <name evidence="7" type="ORF">FGF66_05135</name>
</gene>
<accession>A0A5C4S740</accession>
<keyword evidence="8" id="KW-1185">Reference proteome</keyword>
<feature type="transmembrane region" description="Helical" evidence="6">
    <location>
        <begin position="128"/>
        <end position="155"/>
    </location>
</feature>
<keyword evidence="5 6" id="KW-0472">Membrane</keyword>
<feature type="transmembrane region" description="Helical" evidence="6">
    <location>
        <begin position="75"/>
        <end position="93"/>
    </location>
</feature>
<evidence type="ECO:0000256" key="6">
    <source>
        <dbReference type="SAM" id="Phobius"/>
    </source>
</evidence>
<feature type="transmembrane region" description="Helical" evidence="6">
    <location>
        <begin position="161"/>
        <end position="183"/>
    </location>
</feature>
<feature type="transmembrane region" description="Helical" evidence="6">
    <location>
        <begin position="297"/>
        <end position="320"/>
    </location>
</feature>
<evidence type="ECO:0000313" key="7">
    <source>
        <dbReference type="EMBL" id="TNJ39314.1"/>
    </source>
</evidence>
<comment type="subcellular location">
    <subcellularLocation>
        <location evidence="1">Cell membrane</location>
        <topology evidence="1">Multi-pass membrane protein</topology>
    </subcellularLocation>
</comment>
<evidence type="ECO:0000256" key="3">
    <source>
        <dbReference type="ARBA" id="ARBA00022692"/>
    </source>
</evidence>
<name>A0A5C4S740_CHLTI</name>
<keyword evidence="2" id="KW-1003">Cell membrane</keyword>
<dbReference type="Pfam" id="PF03706">
    <property type="entry name" value="LPG_synthase_TM"/>
    <property type="match status" value="1"/>
</dbReference>
<comment type="caution">
    <text evidence="7">The sequence shown here is derived from an EMBL/GenBank/DDBJ whole genome shotgun (WGS) entry which is preliminary data.</text>
</comment>
<protein>
    <submittedName>
        <fullName evidence="7">Flippase-like domain-containing protein</fullName>
    </submittedName>
</protein>
<organism evidence="7 8">
    <name type="scientific">Chlorobaculum thiosulfatiphilum</name>
    <name type="common">Chlorobium limicola f.sp. thiosulfatophilum</name>
    <dbReference type="NCBI Taxonomy" id="115852"/>
    <lineage>
        <taxon>Bacteria</taxon>
        <taxon>Pseudomonadati</taxon>
        <taxon>Chlorobiota</taxon>
        <taxon>Chlorobiia</taxon>
        <taxon>Chlorobiales</taxon>
        <taxon>Chlorobiaceae</taxon>
        <taxon>Chlorobaculum</taxon>
    </lineage>
</organism>
<dbReference type="PANTHER" id="PTHR39087:SF2">
    <property type="entry name" value="UPF0104 MEMBRANE PROTEIN MJ1595"/>
    <property type="match status" value="1"/>
</dbReference>
<keyword evidence="4 6" id="KW-1133">Transmembrane helix</keyword>
<feature type="transmembrane region" description="Helical" evidence="6">
    <location>
        <begin position="229"/>
        <end position="248"/>
    </location>
</feature>
<feature type="transmembrane region" description="Helical" evidence="6">
    <location>
        <begin position="51"/>
        <end position="70"/>
    </location>
</feature>
<dbReference type="GO" id="GO:0005886">
    <property type="term" value="C:plasma membrane"/>
    <property type="evidence" value="ECO:0007669"/>
    <property type="project" value="UniProtKB-SubCell"/>
</dbReference>
<evidence type="ECO:0000313" key="8">
    <source>
        <dbReference type="Proteomes" id="UP000308271"/>
    </source>
</evidence>
<dbReference type="EMBL" id="VDCH01000007">
    <property type="protein sequence ID" value="TNJ39314.1"/>
    <property type="molecule type" value="Genomic_DNA"/>
</dbReference>